<evidence type="ECO:0000313" key="2">
    <source>
        <dbReference type="Proteomes" id="UP000035579"/>
    </source>
</evidence>
<accession>A0AAC8Q3J5</accession>
<sequence>MGGWAGTDPVPSKALSRAIHFEAGKAYYLGDFVGSFGYAGVNTLRWEVTDVRDDFLKTTREMKSIFHNLSAIPTENKTML</sequence>
<name>A0AAC8Q3J5_9BACT</name>
<dbReference type="AlphaFoldDB" id="A0AAC8Q3J5"/>
<organism evidence="1 2">
    <name type="scientific">Archangium gephyra</name>
    <dbReference type="NCBI Taxonomy" id="48"/>
    <lineage>
        <taxon>Bacteria</taxon>
        <taxon>Pseudomonadati</taxon>
        <taxon>Myxococcota</taxon>
        <taxon>Myxococcia</taxon>
        <taxon>Myxococcales</taxon>
        <taxon>Cystobacterineae</taxon>
        <taxon>Archangiaceae</taxon>
        <taxon>Archangium</taxon>
    </lineage>
</organism>
<proteinExistence type="predicted"/>
<protein>
    <submittedName>
        <fullName evidence="1">Uncharacterized protein</fullName>
    </submittedName>
</protein>
<gene>
    <name evidence="1" type="ORF">AA314_02080</name>
</gene>
<reference evidence="1 2" key="1">
    <citation type="submission" date="2015-05" db="EMBL/GenBank/DDBJ databases">
        <title>Genome assembly of Archangium gephyra DSM 2261.</title>
        <authorList>
            <person name="Sharma G."/>
            <person name="Subramanian S."/>
        </authorList>
    </citation>
    <scope>NUCLEOTIDE SEQUENCE [LARGE SCALE GENOMIC DNA]</scope>
    <source>
        <strain evidence="1 2">DSM 2261</strain>
    </source>
</reference>
<dbReference type="EMBL" id="CP011509">
    <property type="protein sequence ID" value="AKJ00454.1"/>
    <property type="molecule type" value="Genomic_DNA"/>
</dbReference>
<evidence type="ECO:0000313" key="1">
    <source>
        <dbReference type="EMBL" id="AKJ00454.1"/>
    </source>
</evidence>
<dbReference type="KEGG" id="age:AA314_02080"/>
<dbReference type="Proteomes" id="UP000035579">
    <property type="component" value="Chromosome"/>
</dbReference>